<gene>
    <name evidence="2" type="ORF">KY290_001266</name>
</gene>
<evidence type="ECO:0000313" key="3">
    <source>
        <dbReference type="Proteomes" id="UP000826656"/>
    </source>
</evidence>
<accession>A0ABQ7WLS5</accession>
<organism evidence="2 3">
    <name type="scientific">Solanum tuberosum</name>
    <name type="common">Potato</name>
    <dbReference type="NCBI Taxonomy" id="4113"/>
    <lineage>
        <taxon>Eukaryota</taxon>
        <taxon>Viridiplantae</taxon>
        <taxon>Streptophyta</taxon>
        <taxon>Embryophyta</taxon>
        <taxon>Tracheophyta</taxon>
        <taxon>Spermatophyta</taxon>
        <taxon>Magnoliopsida</taxon>
        <taxon>eudicotyledons</taxon>
        <taxon>Gunneridae</taxon>
        <taxon>Pentapetalae</taxon>
        <taxon>asterids</taxon>
        <taxon>lamiids</taxon>
        <taxon>Solanales</taxon>
        <taxon>Solanaceae</taxon>
        <taxon>Solanoideae</taxon>
        <taxon>Solaneae</taxon>
        <taxon>Solanum</taxon>
    </lineage>
</organism>
<name>A0ABQ7WLS5_SOLTU</name>
<evidence type="ECO:0000313" key="2">
    <source>
        <dbReference type="EMBL" id="KAH0781668.1"/>
    </source>
</evidence>
<dbReference type="Proteomes" id="UP000826656">
    <property type="component" value="Unassembled WGS sequence"/>
</dbReference>
<sequence>MRLLPHVRRKEGKELFPKGVFNASPTPWSANESSEEEFDGLEGPGRGSGCRNERNPRV</sequence>
<evidence type="ECO:0000256" key="1">
    <source>
        <dbReference type="SAM" id="MobiDB-lite"/>
    </source>
</evidence>
<dbReference type="EMBL" id="JAIVGD010000001">
    <property type="protein sequence ID" value="KAH0781668.1"/>
    <property type="molecule type" value="Genomic_DNA"/>
</dbReference>
<protein>
    <submittedName>
        <fullName evidence="2">Uncharacterized protein</fullName>
    </submittedName>
</protein>
<comment type="caution">
    <text evidence="2">The sequence shown here is derived from an EMBL/GenBank/DDBJ whole genome shotgun (WGS) entry which is preliminary data.</text>
</comment>
<feature type="region of interest" description="Disordered" evidence="1">
    <location>
        <begin position="17"/>
        <end position="58"/>
    </location>
</feature>
<feature type="compositionally biased region" description="Polar residues" evidence="1">
    <location>
        <begin position="23"/>
        <end position="32"/>
    </location>
</feature>
<proteinExistence type="predicted"/>
<reference evidence="2 3" key="1">
    <citation type="journal article" date="2021" name="bioRxiv">
        <title>Chromosome-scale and haplotype-resolved genome assembly of a tetraploid potato cultivar.</title>
        <authorList>
            <person name="Sun H."/>
            <person name="Jiao W.-B."/>
            <person name="Krause K."/>
            <person name="Campoy J.A."/>
            <person name="Goel M."/>
            <person name="Folz-Donahue K."/>
            <person name="Kukat C."/>
            <person name="Huettel B."/>
            <person name="Schneeberger K."/>
        </authorList>
    </citation>
    <scope>NUCLEOTIDE SEQUENCE [LARGE SCALE GENOMIC DNA]</scope>
    <source>
        <strain evidence="2">SolTubOtavaFocal</strain>
        <tissue evidence="2">Leaves</tissue>
    </source>
</reference>
<keyword evidence="3" id="KW-1185">Reference proteome</keyword>